<dbReference type="GO" id="GO:0016491">
    <property type="term" value="F:oxidoreductase activity"/>
    <property type="evidence" value="ECO:0007669"/>
    <property type="project" value="UniProtKB-KW"/>
</dbReference>
<feature type="compositionally biased region" description="Low complexity" evidence="4">
    <location>
        <begin position="95"/>
        <end position="112"/>
    </location>
</feature>
<feature type="region of interest" description="Disordered" evidence="4">
    <location>
        <begin position="733"/>
        <end position="767"/>
    </location>
</feature>
<dbReference type="SUPFAM" id="SSF51735">
    <property type="entry name" value="NAD(P)-binding Rossmann-fold domains"/>
    <property type="match status" value="1"/>
</dbReference>
<dbReference type="InterPro" id="IPR050129">
    <property type="entry name" value="Zn_alcohol_dh"/>
</dbReference>
<evidence type="ECO:0000313" key="5">
    <source>
        <dbReference type="EMBL" id="EKC39529.1"/>
    </source>
</evidence>
<keyword evidence="2" id="KW-0862">Zinc</keyword>
<dbReference type="EMBL" id="JH818386">
    <property type="protein sequence ID" value="EKC39529.1"/>
    <property type="molecule type" value="Genomic_DNA"/>
</dbReference>
<feature type="compositionally biased region" description="Polar residues" evidence="4">
    <location>
        <begin position="656"/>
        <end position="666"/>
    </location>
</feature>
<dbReference type="PANTHER" id="PTHR43401">
    <property type="entry name" value="L-THREONINE 3-DEHYDROGENASE"/>
    <property type="match status" value="1"/>
</dbReference>
<feature type="region of interest" description="Disordered" evidence="4">
    <location>
        <begin position="631"/>
        <end position="678"/>
    </location>
</feature>
<reference evidence="5" key="1">
    <citation type="journal article" date="2012" name="Nature">
        <title>The oyster genome reveals stress adaptation and complexity of shell formation.</title>
        <authorList>
            <person name="Zhang G."/>
            <person name="Fang X."/>
            <person name="Guo X."/>
            <person name="Li L."/>
            <person name="Luo R."/>
            <person name="Xu F."/>
            <person name="Yang P."/>
            <person name="Zhang L."/>
            <person name="Wang X."/>
            <person name="Qi H."/>
            <person name="Xiong Z."/>
            <person name="Que H."/>
            <person name="Xie Y."/>
            <person name="Holland P.W."/>
            <person name="Paps J."/>
            <person name="Zhu Y."/>
            <person name="Wu F."/>
            <person name="Chen Y."/>
            <person name="Wang J."/>
            <person name="Peng C."/>
            <person name="Meng J."/>
            <person name="Yang L."/>
            <person name="Liu J."/>
            <person name="Wen B."/>
            <person name="Zhang N."/>
            <person name="Huang Z."/>
            <person name="Zhu Q."/>
            <person name="Feng Y."/>
            <person name="Mount A."/>
            <person name="Hedgecock D."/>
            <person name="Xu Z."/>
            <person name="Liu Y."/>
            <person name="Domazet-Loso T."/>
            <person name="Du Y."/>
            <person name="Sun X."/>
            <person name="Zhang S."/>
            <person name="Liu B."/>
            <person name="Cheng P."/>
            <person name="Jiang X."/>
            <person name="Li J."/>
            <person name="Fan D."/>
            <person name="Wang W."/>
            <person name="Fu W."/>
            <person name="Wang T."/>
            <person name="Wang B."/>
            <person name="Zhang J."/>
            <person name="Peng Z."/>
            <person name="Li Y."/>
            <person name="Li N."/>
            <person name="Wang J."/>
            <person name="Chen M."/>
            <person name="He Y."/>
            <person name="Tan F."/>
            <person name="Song X."/>
            <person name="Zheng Q."/>
            <person name="Huang R."/>
            <person name="Yang H."/>
            <person name="Du X."/>
            <person name="Chen L."/>
            <person name="Yang M."/>
            <person name="Gaffney P.M."/>
            <person name="Wang S."/>
            <person name="Luo L."/>
            <person name="She Z."/>
            <person name="Ming Y."/>
            <person name="Huang W."/>
            <person name="Zhang S."/>
            <person name="Huang B."/>
            <person name="Zhang Y."/>
            <person name="Qu T."/>
            <person name="Ni P."/>
            <person name="Miao G."/>
            <person name="Wang J."/>
            <person name="Wang Q."/>
            <person name="Steinberg C.E."/>
            <person name="Wang H."/>
            <person name="Li N."/>
            <person name="Qian L."/>
            <person name="Zhang G."/>
            <person name="Li Y."/>
            <person name="Yang H."/>
            <person name="Liu X."/>
            <person name="Wang J."/>
            <person name="Yin Y."/>
            <person name="Wang J."/>
        </authorList>
    </citation>
    <scope>NUCLEOTIDE SEQUENCE [LARGE SCALE GENOMIC DNA]</scope>
    <source>
        <strain evidence="5">05x7-T-G4-1.051#20</strain>
    </source>
</reference>
<dbReference type="SUPFAM" id="SSF50129">
    <property type="entry name" value="GroES-like"/>
    <property type="match status" value="1"/>
</dbReference>
<dbReference type="InterPro" id="IPR013154">
    <property type="entry name" value="ADH-like_N"/>
</dbReference>
<proteinExistence type="predicted"/>
<feature type="compositionally biased region" description="Basic residues" evidence="4">
    <location>
        <begin position="347"/>
        <end position="357"/>
    </location>
</feature>
<feature type="compositionally biased region" description="Polar residues" evidence="4">
    <location>
        <begin position="121"/>
        <end position="130"/>
    </location>
</feature>
<protein>
    <submittedName>
        <fullName evidence="5">NAD-dependent alcohol dehydrogenase</fullName>
    </submittedName>
</protein>
<keyword evidence="3" id="KW-0560">Oxidoreductase</keyword>
<feature type="compositionally biased region" description="Low complexity" evidence="4">
    <location>
        <begin position="481"/>
        <end position="495"/>
    </location>
</feature>
<feature type="compositionally biased region" description="Pro residues" evidence="4">
    <location>
        <begin position="471"/>
        <end position="480"/>
    </location>
</feature>
<dbReference type="InParanoid" id="K1R7H3"/>
<feature type="compositionally biased region" description="Low complexity" evidence="4">
    <location>
        <begin position="531"/>
        <end position="542"/>
    </location>
</feature>
<accession>K1R7H3</accession>
<dbReference type="GO" id="GO:0046872">
    <property type="term" value="F:metal ion binding"/>
    <property type="evidence" value="ECO:0007669"/>
    <property type="project" value="UniProtKB-KW"/>
</dbReference>
<dbReference type="Pfam" id="PF08240">
    <property type="entry name" value="ADH_N"/>
    <property type="match status" value="1"/>
</dbReference>
<feature type="compositionally biased region" description="Basic and acidic residues" evidence="4">
    <location>
        <begin position="668"/>
        <end position="678"/>
    </location>
</feature>
<dbReference type="SMART" id="SM00829">
    <property type="entry name" value="PKS_ER"/>
    <property type="match status" value="1"/>
</dbReference>
<evidence type="ECO:0000256" key="4">
    <source>
        <dbReference type="SAM" id="MobiDB-lite"/>
    </source>
</evidence>
<feature type="compositionally biased region" description="Acidic residues" evidence="4">
    <location>
        <begin position="47"/>
        <end position="66"/>
    </location>
</feature>
<dbReference type="InterPro" id="IPR013149">
    <property type="entry name" value="ADH-like_C"/>
</dbReference>
<feature type="compositionally biased region" description="Basic and acidic residues" evidence="4">
    <location>
        <begin position="193"/>
        <end position="203"/>
    </location>
</feature>
<feature type="compositionally biased region" description="Low complexity" evidence="4">
    <location>
        <begin position="560"/>
        <end position="583"/>
    </location>
</feature>
<feature type="compositionally biased region" description="Pro residues" evidence="4">
    <location>
        <begin position="373"/>
        <end position="384"/>
    </location>
</feature>
<feature type="compositionally biased region" description="Acidic residues" evidence="4">
    <location>
        <begin position="153"/>
        <end position="164"/>
    </location>
</feature>
<evidence type="ECO:0000256" key="1">
    <source>
        <dbReference type="ARBA" id="ARBA00022723"/>
    </source>
</evidence>
<feature type="compositionally biased region" description="Polar residues" evidence="4">
    <location>
        <begin position="80"/>
        <end position="89"/>
    </location>
</feature>
<organism evidence="5">
    <name type="scientific">Magallana gigas</name>
    <name type="common">Pacific oyster</name>
    <name type="synonym">Crassostrea gigas</name>
    <dbReference type="NCBI Taxonomy" id="29159"/>
    <lineage>
        <taxon>Eukaryota</taxon>
        <taxon>Metazoa</taxon>
        <taxon>Spiralia</taxon>
        <taxon>Lophotrochozoa</taxon>
        <taxon>Mollusca</taxon>
        <taxon>Bivalvia</taxon>
        <taxon>Autobranchia</taxon>
        <taxon>Pteriomorphia</taxon>
        <taxon>Ostreida</taxon>
        <taxon>Ostreoidea</taxon>
        <taxon>Ostreidae</taxon>
        <taxon>Magallana</taxon>
    </lineage>
</organism>
<dbReference type="PANTHER" id="PTHR43401:SF2">
    <property type="entry name" value="L-THREONINE 3-DEHYDROGENASE"/>
    <property type="match status" value="1"/>
</dbReference>
<feature type="compositionally biased region" description="Polar residues" evidence="4">
    <location>
        <begin position="584"/>
        <end position="612"/>
    </location>
</feature>
<dbReference type="Gene3D" id="3.90.180.10">
    <property type="entry name" value="Medium-chain alcohol dehydrogenases, catalytic domain"/>
    <property type="match status" value="1"/>
</dbReference>
<dbReference type="InterPro" id="IPR011032">
    <property type="entry name" value="GroES-like_sf"/>
</dbReference>
<evidence type="ECO:0000256" key="2">
    <source>
        <dbReference type="ARBA" id="ARBA00022833"/>
    </source>
</evidence>
<feature type="region of interest" description="Disordered" evidence="4">
    <location>
        <begin position="40"/>
        <end position="612"/>
    </location>
</feature>
<dbReference type="InterPro" id="IPR020843">
    <property type="entry name" value="ER"/>
</dbReference>
<sequence>MKDDEFDIIKKNEAAITTMSFKRPTEVSWDSDEDEELLNFNPKFKADDDEDLDEDALLGSDDEDEFTQSSFSSDKKSNSATPQSTNSKALITGPSKGNNSAGNRNSNNNNSRKGGEDASKTRQITPSSKGKQSKKIVSKESNDVDPEPLLLLDPEESYDFDESGVSEIILDSSQGEEPEDQFIKPQPVTTRPQTREAPVRERQMEEEDQSDISTLEVSVDQGQESSEESDDSDNEHGRRRRFKTERPVSIKLSTHKAADIPDTLEISEEQEKEIEQFLHHGPNKNKSYRGRGRGSFSNMRGQQRMGLNQGQRSGPPANRNTNHHFSHEAQVNQSHHQGAGPPASKPQKIHINPHFRRAGMLPPRQGDGLMPTPAIPPLFRPQGPPSLLHIQPSAPVMHSIPQSAPWTSQANPQPIYTQQPQPRHSVPYSDYSRGPPSYPPQGQQLMRPTHVPHSRPPFHGQEFHQQNQFPPHGPPPPQPLLPQGHQFPQRPQHPTQHPPPLMRPELQHQPHGQMGPPRPQHAQNRPPPHHGPQIQHPQYGQQFSQQRFPTPGHGPESHVRQNFNQQQQQQQQPRFQQMGQGFQNQPRPQRFQSQGERMPHNLNNNTVPQQSVMKPKQNAVLHAHAKKLRERAKKFGQTPQVGPSRPTKPPKRPSTEATSADSSPVKQSKVEVEVLSPEDKELQEKLAMQAKQREMIRQRKEANRQALAQKKREQLAQRLAGKGQTIEDIEQPAAGIAQPNKPLNVNAAPKKTFPTSQPSSSGGQQIQTIHSVPNQSPQRKVVNPNIGVNRPANQVTAKPATANNKKLMRRIETVKKNAQGEIISREIKLVPIEDEAETNTKTSVLNQGRVQVVKKSIPVTTVSGNRSVISPNKSVETSNRSVIRIGTDSEDSEDGGGRNVVTQQPTGRRIVVTSKTKSVMVKNLSVSTSDLVIKNLCTSVGPVETIERKQKDAVITFKDGKHAAMFAEKYNSDESGLTGLEPFPLNMSKDIARGDHGTIVENFNDGADKFLSGKKRWERDIMLDNEMLVDRYPDQPQCSPFEASSSLAMPSIPKGGVLVRVQCIGACSPEGPMKRKDLHPILPGMEIAGEVQDVCPSLPNRNFSTGDKVILFLDDDFAESGYQEYIAVDDTDKCLQIPGSIPLEVAAMLPGSALSAYSAVMKAIPHIEKLQEVKSGINVLIVGAGGMGLWAVRLANYMLSQFSQTNIKLFVSDNSIDKLLTALDHNCYDVIHWNEEDHEQYIIERTLESCKGGVDVVIDFVSSPRTVHRTLKILNREGLILVGGNTMSEVSINLNVLAAKQQSIVGIPKGTLKQLMELVDLVAEKKVKPPAYSIHNIEEANQVFEDLYQSRITGRAILKLNHSHTTDN</sequence>
<feature type="compositionally biased region" description="Polar residues" evidence="4">
    <location>
        <begin position="295"/>
        <end position="312"/>
    </location>
</feature>
<dbReference type="Pfam" id="PF00107">
    <property type="entry name" value="ADH_zinc_N"/>
    <property type="match status" value="1"/>
</dbReference>
<feature type="compositionally biased region" description="Polar residues" evidence="4">
    <location>
        <begin position="400"/>
        <end position="422"/>
    </location>
</feature>
<keyword evidence="1" id="KW-0479">Metal-binding</keyword>
<feature type="compositionally biased region" description="Basic residues" evidence="4">
    <location>
        <begin position="281"/>
        <end position="292"/>
    </location>
</feature>
<dbReference type="InterPro" id="IPR036291">
    <property type="entry name" value="NAD(P)-bd_dom_sf"/>
</dbReference>
<evidence type="ECO:0000256" key="3">
    <source>
        <dbReference type="ARBA" id="ARBA00023002"/>
    </source>
</evidence>
<name>K1R7H3_MAGGI</name>
<gene>
    <name evidence="5" type="ORF">CGI_10027939</name>
</gene>
<feature type="compositionally biased region" description="Low complexity" evidence="4">
    <location>
        <begin position="754"/>
        <end position="767"/>
    </location>
</feature>
<dbReference type="HOGENOM" id="CLU_256515_0_0_1"/>